<evidence type="ECO:0000256" key="12">
    <source>
        <dbReference type="SAM" id="MobiDB-lite"/>
    </source>
</evidence>
<dbReference type="InterPro" id="IPR011102">
    <property type="entry name" value="Sig_transdc_His_kinase_HWE"/>
</dbReference>
<feature type="region of interest" description="Disordered" evidence="12">
    <location>
        <begin position="129"/>
        <end position="190"/>
    </location>
</feature>
<dbReference type="PANTHER" id="PTHR41523">
    <property type="entry name" value="TWO-COMPONENT SYSTEM SENSOR PROTEIN"/>
    <property type="match status" value="1"/>
</dbReference>
<name>A0ABW9V0G4_9SPHN</name>
<keyword evidence="6 13" id="KW-0812">Transmembrane</keyword>
<organism evidence="15 16">
    <name type="scientific">Pelagerythrobacter marinus</name>
    <dbReference type="NCBI Taxonomy" id="538382"/>
    <lineage>
        <taxon>Bacteria</taxon>
        <taxon>Pseudomonadati</taxon>
        <taxon>Pseudomonadota</taxon>
        <taxon>Alphaproteobacteria</taxon>
        <taxon>Sphingomonadales</taxon>
        <taxon>Erythrobacteraceae</taxon>
        <taxon>Pelagerythrobacter</taxon>
    </lineage>
</organism>
<keyword evidence="11 13" id="KW-0472">Membrane</keyword>
<dbReference type="EMBL" id="WTYO01000006">
    <property type="protein sequence ID" value="MXO69629.1"/>
    <property type="molecule type" value="Genomic_DNA"/>
</dbReference>
<accession>A0ABW9V0G4</accession>
<dbReference type="InterPro" id="IPR042240">
    <property type="entry name" value="CHASE_sf"/>
</dbReference>
<protein>
    <recommendedName>
        <fullName evidence="3">histidine kinase</fullName>
        <ecNumber evidence="3">2.7.13.3</ecNumber>
    </recommendedName>
</protein>
<keyword evidence="5" id="KW-0808">Transferase</keyword>
<dbReference type="InterPro" id="IPR006189">
    <property type="entry name" value="CHASE_dom"/>
</dbReference>
<keyword evidence="10 13" id="KW-1133">Transmembrane helix</keyword>
<reference evidence="15 16" key="1">
    <citation type="submission" date="2019-12" db="EMBL/GenBank/DDBJ databases">
        <title>Genomic-based taxomic classification of the family Erythrobacteraceae.</title>
        <authorList>
            <person name="Xu L."/>
        </authorList>
    </citation>
    <scope>NUCLEOTIDE SEQUENCE [LARGE SCALE GENOMIC DNA]</scope>
    <source>
        <strain evidence="15 16">H32</strain>
    </source>
</reference>
<evidence type="ECO:0000256" key="1">
    <source>
        <dbReference type="ARBA" id="ARBA00000085"/>
    </source>
</evidence>
<comment type="caution">
    <text evidence="15">The sequence shown here is derived from an EMBL/GenBank/DDBJ whole genome shotgun (WGS) entry which is preliminary data.</text>
</comment>
<dbReference type="InterPro" id="IPR036890">
    <property type="entry name" value="HATPase_C_sf"/>
</dbReference>
<feature type="compositionally biased region" description="Low complexity" evidence="12">
    <location>
        <begin position="159"/>
        <end position="190"/>
    </location>
</feature>
<evidence type="ECO:0000256" key="8">
    <source>
        <dbReference type="ARBA" id="ARBA00022777"/>
    </source>
</evidence>
<dbReference type="SUPFAM" id="SSF55874">
    <property type="entry name" value="ATPase domain of HSP90 chaperone/DNA topoisomerase II/histidine kinase"/>
    <property type="match status" value="1"/>
</dbReference>
<feature type="transmembrane region" description="Helical" evidence="13">
    <location>
        <begin position="360"/>
        <end position="382"/>
    </location>
</feature>
<feature type="domain" description="CHASE" evidence="14">
    <location>
        <begin position="207"/>
        <end position="314"/>
    </location>
</feature>
<evidence type="ECO:0000259" key="14">
    <source>
        <dbReference type="PROSITE" id="PS50839"/>
    </source>
</evidence>
<evidence type="ECO:0000256" key="11">
    <source>
        <dbReference type="ARBA" id="ARBA00023136"/>
    </source>
</evidence>
<evidence type="ECO:0000313" key="15">
    <source>
        <dbReference type="EMBL" id="MXO69629.1"/>
    </source>
</evidence>
<evidence type="ECO:0000256" key="7">
    <source>
        <dbReference type="ARBA" id="ARBA00022741"/>
    </source>
</evidence>
<dbReference type="EC" id="2.7.13.3" evidence="3"/>
<keyword evidence="7" id="KW-0547">Nucleotide-binding</keyword>
<keyword evidence="8 15" id="KW-0418">Kinase</keyword>
<sequence>MPVNASRRGRSRRWLVEYPRAAPVAIFLLIAAITALSVFAIERGEAQRESARLNERARAVASALERRASANSAYLRAGAAMFAAVDRVDETLFDRFVSELQLDFDYRGTEGIGWAQNLRSYELDQFRAGANPPAPAAAPDDATEGDAIEGEQGAGTGRDPAGSTAAPGPPADTAAAAPPADGATTGAAPAPVQIWPVPSAMTGRVVPVTFLRPDTDRNRRMLGYNMFSEPVRRAAMEEAETTAQPTASGKVQLAYRDGPQMPGFIVYMPVFRGNLSQRSLRGFIYSPFNAENFLASALELADAGERGVRLYDGEPTPDRLLAQIAPDAGSGKSVQQRITIANRPMVVEVASPAAASLSTLSMVTLLFGLLVASLLLVVARLVTQQTREDQLKLEWLEEQDSIRNSLTRELNHRVKNTLANILSIVALTRRRSESLDEFADGLDGRIRAISATHDLLTQSEWGTTPVRAVVAAEMAPHVHDSGADFSVDGPEVELAPGDALTLGLAIHELATNASKYGALSVPEGRVSVRWELEGKNIVRMEWVETGGPRLSGRPEWRGFGLDLIEKIVAHELNERVELEFPPEGVRCTLRIPVRRPSQFAIRAARRKEKAAG</sequence>
<dbReference type="PANTHER" id="PTHR41523:SF7">
    <property type="entry name" value="HISTIDINE KINASE"/>
    <property type="match status" value="1"/>
</dbReference>
<gene>
    <name evidence="15" type="ORF">GRI72_12440</name>
</gene>
<evidence type="ECO:0000256" key="6">
    <source>
        <dbReference type="ARBA" id="ARBA00022692"/>
    </source>
</evidence>
<keyword evidence="9" id="KW-0067">ATP-binding</keyword>
<evidence type="ECO:0000256" key="4">
    <source>
        <dbReference type="ARBA" id="ARBA00022553"/>
    </source>
</evidence>
<comment type="subcellular location">
    <subcellularLocation>
        <location evidence="2">Membrane</location>
    </subcellularLocation>
</comment>
<dbReference type="SMART" id="SM01079">
    <property type="entry name" value="CHASE"/>
    <property type="match status" value="1"/>
</dbReference>
<dbReference type="Gene3D" id="3.30.565.10">
    <property type="entry name" value="Histidine kinase-like ATPase, C-terminal domain"/>
    <property type="match status" value="1"/>
</dbReference>
<dbReference type="Gene3D" id="3.30.450.350">
    <property type="entry name" value="CHASE domain"/>
    <property type="match status" value="1"/>
</dbReference>
<evidence type="ECO:0000256" key="10">
    <source>
        <dbReference type="ARBA" id="ARBA00022989"/>
    </source>
</evidence>
<dbReference type="SMART" id="SM00911">
    <property type="entry name" value="HWE_HK"/>
    <property type="match status" value="1"/>
</dbReference>
<comment type="catalytic activity">
    <reaction evidence="1">
        <text>ATP + protein L-histidine = ADP + protein N-phospho-L-histidine.</text>
        <dbReference type="EC" id="2.7.13.3"/>
    </reaction>
</comment>
<evidence type="ECO:0000256" key="5">
    <source>
        <dbReference type="ARBA" id="ARBA00022679"/>
    </source>
</evidence>
<dbReference type="RefSeq" id="WP_160734254.1">
    <property type="nucleotide sequence ID" value="NZ_WTYO01000006.1"/>
</dbReference>
<feature type="transmembrane region" description="Helical" evidence="13">
    <location>
        <begin position="21"/>
        <end position="41"/>
    </location>
</feature>
<dbReference type="Proteomes" id="UP000444401">
    <property type="component" value="Unassembled WGS sequence"/>
</dbReference>
<evidence type="ECO:0000313" key="16">
    <source>
        <dbReference type="Proteomes" id="UP000444401"/>
    </source>
</evidence>
<dbReference type="Pfam" id="PF07536">
    <property type="entry name" value="HWE_HK"/>
    <property type="match status" value="1"/>
</dbReference>
<proteinExistence type="predicted"/>
<dbReference type="PROSITE" id="PS50839">
    <property type="entry name" value="CHASE"/>
    <property type="match status" value="1"/>
</dbReference>
<keyword evidence="4" id="KW-0597">Phosphoprotein</keyword>
<evidence type="ECO:0000256" key="9">
    <source>
        <dbReference type="ARBA" id="ARBA00022840"/>
    </source>
</evidence>
<evidence type="ECO:0000256" key="3">
    <source>
        <dbReference type="ARBA" id="ARBA00012438"/>
    </source>
</evidence>
<keyword evidence="16" id="KW-1185">Reference proteome</keyword>
<evidence type="ECO:0000256" key="2">
    <source>
        <dbReference type="ARBA" id="ARBA00004370"/>
    </source>
</evidence>
<dbReference type="GO" id="GO:0016301">
    <property type="term" value="F:kinase activity"/>
    <property type="evidence" value="ECO:0007669"/>
    <property type="project" value="UniProtKB-KW"/>
</dbReference>
<dbReference type="Pfam" id="PF03924">
    <property type="entry name" value="CHASE"/>
    <property type="match status" value="1"/>
</dbReference>
<evidence type="ECO:0000256" key="13">
    <source>
        <dbReference type="SAM" id="Phobius"/>
    </source>
</evidence>